<dbReference type="EMBL" id="CP014774">
    <property type="protein sequence ID" value="ANB53725.1"/>
    <property type="molecule type" value="Genomic_DNA"/>
</dbReference>
<accession>A0AAC9B6S0</accession>
<dbReference type="EMBL" id="CP014774">
    <property type="protein sequence ID" value="ANB52508.1"/>
    <property type="molecule type" value="Genomic_DNA"/>
</dbReference>
<evidence type="ECO:0000313" key="1">
    <source>
        <dbReference type="EMBL" id="ANB52508.1"/>
    </source>
</evidence>
<proteinExistence type="predicted"/>
<dbReference type="AlphaFoldDB" id="A0AAC9B6S0"/>
<reference evidence="1 3" key="1">
    <citation type="journal article" date="2016" name="J. Clin. Microbiol.">
        <title>Detection and Whole-Genome Sequencing of Carbapenemase-Producing Aeromonas hydrophila Isolates from Routine Perirectal Surveillance Culture.</title>
        <authorList>
            <person name="Hughes H.Y."/>
            <person name="Conlan S.P."/>
            <person name="Lau A.F."/>
            <person name="Dekker J.P."/>
            <person name="Michelin A.V."/>
            <person name="Youn J.H."/>
            <person name="Henderson D.K."/>
            <person name="Frank K.M."/>
            <person name="Segre J.A."/>
            <person name="Palmore T.N."/>
        </authorList>
    </citation>
    <scope>NUCLEOTIDE SEQUENCE [LARGE SCALE GENOMIC DNA]</scope>
    <source>
        <strain evidence="1 3">AVNIH1</strain>
    </source>
</reference>
<dbReference type="RefSeq" id="WP_064338567.1">
    <property type="nucleotide sequence ID" value="NZ_CAAKNM010000044.1"/>
</dbReference>
<evidence type="ECO:0000313" key="3">
    <source>
        <dbReference type="Proteomes" id="UP000076809"/>
    </source>
</evidence>
<dbReference type="Proteomes" id="UP000076809">
    <property type="component" value="Chromosome"/>
</dbReference>
<evidence type="ECO:0000313" key="2">
    <source>
        <dbReference type="EMBL" id="ANB53725.1"/>
    </source>
</evidence>
<gene>
    <name evidence="1" type="ORF">WM43_07435</name>
    <name evidence="2" type="ORF">WM43_14185</name>
</gene>
<protein>
    <submittedName>
        <fullName evidence="1">Uncharacterized protein</fullName>
    </submittedName>
</protein>
<sequence length="74" mass="8363">MSTQTQHPSLQRKKPQARTTAILWEDVIPKADALTLHFSKQAGFALTRTQMLNALINREFDKLRSQGELAGEVQ</sequence>
<organism evidence="1 3">
    <name type="scientific">Aeromonas veronii</name>
    <dbReference type="NCBI Taxonomy" id="654"/>
    <lineage>
        <taxon>Bacteria</taxon>
        <taxon>Pseudomonadati</taxon>
        <taxon>Pseudomonadota</taxon>
        <taxon>Gammaproteobacteria</taxon>
        <taxon>Aeromonadales</taxon>
        <taxon>Aeromonadaceae</taxon>
        <taxon>Aeromonas</taxon>
    </lineage>
</organism>
<name>A0AAC9B6S0_AERVE</name>